<evidence type="ECO:0000256" key="1">
    <source>
        <dbReference type="ARBA" id="ARBA00004651"/>
    </source>
</evidence>
<sequence length="329" mass="36136">MSLDTHGTHEAREAREVTVTESPSVVAVKGRPPRSRLRSRGRDRFGAGREQDTVPYALRGTRRGKVLRGVLLGVVALATIFPFYAMVVLSLKPSGAVEFPGSLLPWNLTTSAYSDVLGSQDVPQWLINTLIYSIVGVLGTLLLSALAGYAFAKKRFPGREAMFWSFLSMVMVPYHVTMIPTFVLIAKMNGVDTYWGLILPSLANAQAVFLMRQFIQGLPDELFEAAKIDGASEFQIFVRIVLPLIKPIMATLGTFVFLWHWNDFLWPLIVGQSTDMRTLTVGIASLQQQNVPLNVVLAGSVVAFVPIFMAYLVGQRYVTEGVAATGIKG</sequence>
<dbReference type="AlphaFoldDB" id="A0A401YFX0"/>
<feature type="transmembrane region" description="Helical" evidence="7">
    <location>
        <begin position="236"/>
        <end position="261"/>
    </location>
</feature>
<evidence type="ECO:0000259" key="9">
    <source>
        <dbReference type="PROSITE" id="PS50928"/>
    </source>
</evidence>
<feature type="transmembrane region" description="Helical" evidence="7">
    <location>
        <begin position="163"/>
        <end position="188"/>
    </location>
</feature>
<evidence type="ECO:0000256" key="5">
    <source>
        <dbReference type="ARBA" id="ARBA00022989"/>
    </source>
</evidence>
<dbReference type="Gene3D" id="1.10.3720.10">
    <property type="entry name" value="MetI-like"/>
    <property type="match status" value="1"/>
</dbReference>
<gene>
    <name evidence="10" type="ORF">EHYA_01104</name>
</gene>
<keyword evidence="11" id="KW-1185">Reference proteome</keyword>
<feature type="domain" description="ABC transmembrane type-1" evidence="9">
    <location>
        <begin position="126"/>
        <end position="314"/>
    </location>
</feature>
<dbReference type="EMBL" id="BIFH01000014">
    <property type="protein sequence ID" value="GCD93460.1"/>
    <property type="molecule type" value="Genomic_DNA"/>
</dbReference>
<dbReference type="GO" id="GO:0055085">
    <property type="term" value="P:transmembrane transport"/>
    <property type="evidence" value="ECO:0007669"/>
    <property type="project" value="InterPro"/>
</dbReference>
<feature type="transmembrane region" description="Helical" evidence="7">
    <location>
        <begin position="130"/>
        <end position="151"/>
    </location>
</feature>
<dbReference type="PROSITE" id="PS50928">
    <property type="entry name" value="ABC_TM1"/>
    <property type="match status" value="1"/>
</dbReference>
<evidence type="ECO:0000256" key="4">
    <source>
        <dbReference type="ARBA" id="ARBA00022692"/>
    </source>
</evidence>
<feature type="compositionally biased region" description="Basic and acidic residues" evidence="8">
    <location>
        <begin position="1"/>
        <end position="18"/>
    </location>
</feature>
<feature type="transmembrane region" description="Helical" evidence="7">
    <location>
        <begin position="69"/>
        <end position="91"/>
    </location>
</feature>
<dbReference type="PANTHER" id="PTHR43744">
    <property type="entry name" value="ABC TRANSPORTER PERMEASE PROTEIN MG189-RELATED-RELATED"/>
    <property type="match status" value="1"/>
</dbReference>
<comment type="similarity">
    <text evidence="7">Belongs to the binding-protein-dependent transport system permease family.</text>
</comment>
<evidence type="ECO:0000256" key="6">
    <source>
        <dbReference type="ARBA" id="ARBA00023136"/>
    </source>
</evidence>
<evidence type="ECO:0000256" key="7">
    <source>
        <dbReference type="RuleBase" id="RU363032"/>
    </source>
</evidence>
<dbReference type="GO" id="GO:0005886">
    <property type="term" value="C:plasma membrane"/>
    <property type="evidence" value="ECO:0007669"/>
    <property type="project" value="UniProtKB-SubCell"/>
</dbReference>
<evidence type="ECO:0000256" key="2">
    <source>
        <dbReference type="ARBA" id="ARBA00022448"/>
    </source>
</evidence>
<evidence type="ECO:0000313" key="10">
    <source>
        <dbReference type="EMBL" id="GCD93460.1"/>
    </source>
</evidence>
<dbReference type="InterPro" id="IPR000515">
    <property type="entry name" value="MetI-like"/>
</dbReference>
<comment type="subcellular location">
    <subcellularLocation>
        <location evidence="1 7">Cell membrane</location>
        <topology evidence="1 7">Multi-pass membrane protein</topology>
    </subcellularLocation>
</comment>
<dbReference type="Pfam" id="PF00528">
    <property type="entry name" value="BPD_transp_1"/>
    <property type="match status" value="1"/>
</dbReference>
<comment type="caution">
    <text evidence="10">The sequence shown here is derived from an EMBL/GenBank/DDBJ whole genome shotgun (WGS) entry which is preliminary data.</text>
</comment>
<dbReference type="SUPFAM" id="SSF161098">
    <property type="entry name" value="MetI-like"/>
    <property type="match status" value="1"/>
</dbReference>
<keyword evidence="3" id="KW-1003">Cell membrane</keyword>
<evidence type="ECO:0000256" key="8">
    <source>
        <dbReference type="SAM" id="MobiDB-lite"/>
    </source>
</evidence>
<proteinExistence type="inferred from homology"/>
<keyword evidence="5 7" id="KW-1133">Transmembrane helix</keyword>
<reference evidence="10 11" key="1">
    <citation type="submission" date="2018-12" db="EMBL/GenBank/DDBJ databases">
        <title>Draft genome sequence of Embleya hyalina NBRC 13850T.</title>
        <authorList>
            <person name="Komaki H."/>
            <person name="Hosoyama A."/>
            <person name="Kimura A."/>
            <person name="Ichikawa N."/>
            <person name="Tamura T."/>
        </authorList>
    </citation>
    <scope>NUCLEOTIDE SEQUENCE [LARGE SCALE GENOMIC DNA]</scope>
    <source>
        <strain evidence="10 11">NBRC 13850</strain>
    </source>
</reference>
<dbReference type="PANTHER" id="PTHR43744:SF12">
    <property type="entry name" value="ABC TRANSPORTER PERMEASE PROTEIN MG189-RELATED"/>
    <property type="match status" value="1"/>
</dbReference>
<protein>
    <submittedName>
        <fullName evidence="10">Sugar ABC transporter permease</fullName>
    </submittedName>
</protein>
<dbReference type="RefSeq" id="WP_246126462.1">
    <property type="nucleotide sequence ID" value="NZ_BIFH01000014.1"/>
</dbReference>
<dbReference type="Proteomes" id="UP000286931">
    <property type="component" value="Unassembled WGS sequence"/>
</dbReference>
<keyword evidence="2 7" id="KW-0813">Transport</keyword>
<keyword evidence="6 7" id="KW-0472">Membrane</keyword>
<accession>A0A401YFX0</accession>
<dbReference type="InterPro" id="IPR035906">
    <property type="entry name" value="MetI-like_sf"/>
</dbReference>
<keyword evidence="4 7" id="KW-0812">Transmembrane</keyword>
<name>A0A401YFX0_9ACTN</name>
<organism evidence="10 11">
    <name type="scientific">Embleya hyalina</name>
    <dbReference type="NCBI Taxonomy" id="516124"/>
    <lineage>
        <taxon>Bacteria</taxon>
        <taxon>Bacillati</taxon>
        <taxon>Actinomycetota</taxon>
        <taxon>Actinomycetes</taxon>
        <taxon>Kitasatosporales</taxon>
        <taxon>Streptomycetaceae</taxon>
        <taxon>Embleya</taxon>
    </lineage>
</organism>
<feature type="region of interest" description="Disordered" evidence="8">
    <location>
        <begin position="1"/>
        <end position="47"/>
    </location>
</feature>
<evidence type="ECO:0000313" key="11">
    <source>
        <dbReference type="Proteomes" id="UP000286931"/>
    </source>
</evidence>
<feature type="transmembrane region" description="Helical" evidence="7">
    <location>
        <begin position="295"/>
        <end position="313"/>
    </location>
</feature>
<dbReference type="CDD" id="cd06261">
    <property type="entry name" value="TM_PBP2"/>
    <property type="match status" value="1"/>
</dbReference>
<evidence type="ECO:0000256" key="3">
    <source>
        <dbReference type="ARBA" id="ARBA00022475"/>
    </source>
</evidence>